<protein>
    <submittedName>
        <fullName evidence="1">Uncharacterized protein</fullName>
    </submittedName>
</protein>
<proteinExistence type="predicted"/>
<accession>A0AA40BKT2</accession>
<evidence type="ECO:0000313" key="2">
    <source>
        <dbReference type="Proteomes" id="UP001172159"/>
    </source>
</evidence>
<dbReference type="Proteomes" id="UP001172159">
    <property type="component" value="Unassembled WGS sequence"/>
</dbReference>
<evidence type="ECO:0000313" key="1">
    <source>
        <dbReference type="EMBL" id="KAK0736047.1"/>
    </source>
</evidence>
<comment type="caution">
    <text evidence="1">The sequence shown here is derived from an EMBL/GenBank/DDBJ whole genome shotgun (WGS) entry which is preliminary data.</text>
</comment>
<sequence>MLTLGWMGGGVIVRANNCTSLGIRGFVVPSRPAQSLTANSFIAEGGIKYRYIQTMETCSVVFTYTTLAVGTINLQSKISRAMQTVSRLPPPAGCLDRRSATFSLSPGQPTIAVCGSPDQGKRPALPKSILLVNQRHDLGEQYREPAILLIRLTTQRTRLSQITTPGLPQRAVLEVLRHCISAFRGPLLVPPTLPANDTPVRQAYLASVVQRRIDYRSNPAGILTQDTTTILCFAPR</sequence>
<name>A0AA40BKT2_9PEZI</name>
<gene>
    <name evidence="1" type="ORF">B0T21DRAFT_173277</name>
</gene>
<keyword evidence="2" id="KW-1185">Reference proteome</keyword>
<organism evidence="1 2">
    <name type="scientific">Apiosordaria backusii</name>
    <dbReference type="NCBI Taxonomy" id="314023"/>
    <lineage>
        <taxon>Eukaryota</taxon>
        <taxon>Fungi</taxon>
        <taxon>Dikarya</taxon>
        <taxon>Ascomycota</taxon>
        <taxon>Pezizomycotina</taxon>
        <taxon>Sordariomycetes</taxon>
        <taxon>Sordariomycetidae</taxon>
        <taxon>Sordariales</taxon>
        <taxon>Lasiosphaeriaceae</taxon>
        <taxon>Apiosordaria</taxon>
    </lineage>
</organism>
<dbReference type="EMBL" id="JAUKTV010000006">
    <property type="protein sequence ID" value="KAK0736047.1"/>
    <property type="molecule type" value="Genomic_DNA"/>
</dbReference>
<reference evidence="1" key="1">
    <citation type="submission" date="2023-06" db="EMBL/GenBank/DDBJ databases">
        <title>Genome-scale phylogeny and comparative genomics of the fungal order Sordariales.</title>
        <authorList>
            <consortium name="Lawrence Berkeley National Laboratory"/>
            <person name="Hensen N."/>
            <person name="Bonometti L."/>
            <person name="Westerberg I."/>
            <person name="Brannstrom I.O."/>
            <person name="Guillou S."/>
            <person name="Cros-Aarteil S."/>
            <person name="Calhoun S."/>
            <person name="Haridas S."/>
            <person name="Kuo A."/>
            <person name="Mondo S."/>
            <person name="Pangilinan J."/>
            <person name="Riley R."/>
            <person name="Labutti K."/>
            <person name="Andreopoulos B."/>
            <person name="Lipzen A."/>
            <person name="Chen C."/>
            <person name="Yanf M."/>
            <person name="Daum C."/>
            <person name="Ng V."/>
            <person name="Clum A."/>
            <person name="Steindorff A."/>
            <person name="Ohm R."/>
            <person name="Martin F."/>
            <person name="Silar P."/>
            <person name="Natvig D."/>
            <person name="Lalanne C."/>
            <person name="Gautier V."/>
            <person name="Ament-Velasquez S.L."/>
            <person name="Kruys A."/>
            <person name="Hutchinson M.I."/>
            <person name="Powell A.J."/>
            <person name="Barry K."/>
            <person name="Miller A.N."/>
            <person name="Grigoriev I.V."/>
            <person name="Debuchy R."/>
            <person name="Gladieux P."/>
            <person name="Thoren M.H."/>
            <person name="Johannesson H."/>
        </authorList>
    </citation>
    <scope>NUCLEOTIDE SEQUENCE</scope>
    <source>
        <strain evidence="1">CBS 540.89</strain>
    </source>
</reference>
<dbReference type="AlphaFoldDB" id="A0AA40BKT2"/>